<dbReference type="GO" id="GO:0005737">
    <property type="term" value="C:cytoplasm"/>
    <property type="evidence" value="ECO:0007669"/>
    <property type="project" value="TreeGrafter"/>
</dbReference>
<dbReference type="SUPFAM" id="SSF54928">
    <property type="entry name" value="RNA-binding domain, RBD"/>
    <property type="match status" value="1"/>
</dbReference>
<comment type="similarity">
    <text evidence="1">Belongs to the RCAN family.</text>
</comment>
<feature type="compositionally biased region" description="Basic and acidic residues" evidence="2">
    <location>
        <begin position="208"/>
        <end position="223"/>
    </location>
</feature>
<dbReference type="AlphaFoldDB" id="A0A1Y2BM49"/>
<dbReference type="GO" id="GO:0005634">
    <property type="term" value="C:nucleus"/>
    <property type="evidence" value="ECO:0007669"/>
    <property type="project" value="TreeGrafter"/>
</dbReference>
<evidence type="ECO:0000313" key="3">
    <source>
        <dbReference type="EMBL" id="ORY35844.1"/>
    </source>
</evidence>
<name>A0A1Y2BM49_9TREE</name>
<dbReference type="PANTHER" id="PTHR10300:SF14">
    <property type="entry name" value="PROTEIN SARAH"/>
    <property type="match status" value="1"/>
</dbReference>
<protein>
    <submittedName>
        <fullName evidence="3">Calcipressin-domain-containing protein</fullName>
    </submittedName>
</protein>
<evidence type="ECO:0000313" key="4">
    <source>
        <dbReference type="Proteomes" id="UP000193986"/>
    </source>
</evidence>
<dbReference type="EMBL" id="MCFC01000001">
    <property type="protein sequence ID" value="ORY35844.1"/>
    <property type="molecule type" value="Genomic_DNA"/>
</dbReference>
<dbReference type="Proteomes" id="UP000193986">
    <property type="component" value="Unassembled WGS sequence"/>
</dbReference>
<sequence length="303" mass="33322">MTATPPRSISIPSPPSLIDTKPESEPEPTNSYALLLPHPALFSPPILTLLRDYYEQYGKIAHWAPVRGFGRAIIVWEQVEGARRAKQGGDWLKLDVDVSVPVSKNQESIQREDRNYFSPVRKRRKSDHSNGITLRLFALPYTPLNQDPSTTHLAPPHPEKNFLISPPGSPPEGWEPIIEEAPNASTLANDLQRALEALQLNGSRRGRSAKEVILDEGGMRVEVEDTSQLERTSQQGEEQEEEGAGGGGGEGEEHIQQEWHGVEEIIQRGHGAWTSPSQERGIGSALGTPSGKIKIIPTAMPPL</sequence>
<dbReference type="OrthoDB" id="17212at2759"/>
<dbReference type="STRING" id="71784.A0A1Y2BM49"/>
<feature type="compositionally biased region" description="Basic and acidic residues" evidence="2">
    <location>
        <begin position="251"/>
        <end position="267"/>
    </location>
</feature>
<dbReference type="InterPro" id="IPR035979">
    <property type="entry name" value="RBD_domain_sf"/>
</dbReference>
<dbReference type="GO" id="GO:0003676">
    <property type="term" value="F:nucleic acid binding"/>
    <property type="evidence" value="ECO:0007669"/>
    <property type="project" value="InterPro"/>
</dbReference>
<proteinExistence type="inferred from homology"/>
<dbReference type="InterPro" id="IPR006931">
    <property type="entry name" value="Calcipressin"/>
</dbReference>
<feature type="compositionally biased region" description="Low complexity" evidence="2">
    <location>
        <begin position="1"/>
        <end position="11"/>
    </location>
</feature>
<gene>
    <name evidence="3" type="ORF">BCR39DRAFT_585439</name>
</gene>
<keyword evidence="4" id="KW-1185">Reference proteome</keyword>
<evidence type="ECO:0000256" key="2">
    <source>
        <dbReference type="SAM" id="MobiDB-lite"/>
    </source>
</evidence>
<accession>A0A1Y2BM49</accession>
<dbReference type="Pfam" id="PF04847">
    <property type="entry name" value="Calcipressin"/>
    <property type="match status" value="1"/>
</dbReference>
<dbReference type="GO" id="GO:0019722">
    <property type="term" value="P:calcium-mediated signaling"/>
    <property type="evidence" value="ECO:0007669"/>
    <property type="project" value="InterPro"/>
</dbReference>
<feature type="region of interest" description="Disordered" evidence="2">
    <location>
        <begin position="204"/>
        <end position="303"/>
    </location>
</feature>
<feature type="region of interest" description="Disordered" evidence="2">
    <location>
        <begin position="1"/>
        <end position="30"/>
    </location>
</feature>
<dbReference type="GO" id="GO:0008597">
    <property type="term" value="F:calcium-dependent protein serine/threonine phosphatase regulator activity"/>
    <property type="evidence" value="ECO:0007669"/>
    <property type="project" value="TreeGrafter"/>
</dbReference>
<comment type="caution">
    <text evidence="3">The sequence shown here is derived from an EMBL/GenBank/DDBJ whole genome shotgun (WGS) entry which is preliminary data.</text>
</comment>
<dbReference type="InParanoid" id="A0A1Y2BM49"/>
<reference evidence="3 4" key="1">
    <citation type="submission" date="2016-07" db="EMBL/GenBank/DDBJ databases">
        <title>Pervasive Adenine N6-methylation of Active Genes in Fungi.</title>
        <authorList>
            <consortium name="DOE Joint Genome Institute"/>
            <person name="Mondo S.J."/>
            <person name="Dannebaum R.O."/>
            <person name="Kuo R.C."/>
            <person name="Labutti K."/>
            <person name="Haridas S."/>
            <person name="Kuo A."/>
            <person name="Salamov A."/>
            <person name="Ahrendt S.R."/>
            <person name="Lipzen A."/>
            <person name="Sullivan W."/>
            <person name="Andreopoulos W.B."/>
            <person name="Clum A."/>
            <person name="Lindquist E."/>
            <person name="Daum C."/>
            <person name="Ramamoorthy G.K."/>
            <person name="Gryganskyi A."/>
            <person name="Culley D."/>
            <person name="Magnuson J.K."/>
            <person name="James T.Y."/>
            <person name="O'Malley M.A."/>
            <person name="Stajich J.E."/>
            <person name="Spatafora J.W."/>
            <person name="Visel A."/>
            <person name="Grigoriev I.V."/>
        </authorList>
    </citation>
    <scope>NUCLEOTIDE SEQUENCE [LARGE SCALE GENOMIC DNA]</scope>
    <source>
        <strain evidence="3 4">68-887.2</strain>
    </source>
</reference>
<organism evidence="3 4">
    <name type="scientific">Naematelia encephala</name>
    <dbReference type="NCBI Taxonomy" id="71784"/>
    <lineage>
        <taxon>Eukaryota</taxon>
        <taxon>Fungi</taxon>
        <taxon>Dikarya</taxon>
        <taxon>Basidiomycota</taxon>
        <taxon>Agaricomycotina</taxon>
        <taxon>Tremellomycetes</taxon>
        <taxon>Tremellales</taxon>
        <taxon>Naemateliaceae</taxon>
        <taxon>Naematelia</taxon>
    </lineage>
</organism>
<dbReference type="PANTHER" id="PTHR10300">
    <property type="entry name" value="CALCIPRESSIN"/>
    <property type="match status" value="1"/>
</dbReference>
<evidence type="ECO:0000256" key="1">
    <source>
        <dbReference type="ARBA" id="ARBA00008209"/>
    </source>
</evidence>